<feature type="region of interest" description="Disordered" evidence="1">
    <location>
        <begin position="272"/>
        <end position="319"/>
    </location>
</feature>
<organism evidence="3 4">
    <name type="scientific">Aliikangiella maris</name>
    <dbReference type="NCBI Taxonomy" id="3162458"/>
    <lineage>
        <taxon>Bacteria</taxon>
        <taxon>Pseudomonadati</taxon>
        <taxon>Pseudomonadota</taxon>
        <taxon>Gammaproteobacteria</taxon>
        <taxon>Oceanospirillales</taxon>
        <taxon>Pleioneaceae</taxon>
        <taxon>Aliikangiella</taxon>
    </lineage>
</organism>
<feature type="compositionally biased region" description="Low complexity" evidence="1">
    <location>
        <begin position="282"/>
        <end position="300"/>
    </location>
</feature>
<evidence type="ECO:0000259" key="2">
    <source>
        <dbReference type="PROSITE" id="PS50006"/>
    </source>
</evidence>
<dbReference type="Pfam" id="PF20232">
    <property type="entry name" value="T6SS_FHA_C"/>
    <property type="match status" value="1"/>
</dbReference>
<keyword evidence="4" id="KW-1185">Reference proteome</keyword>
<dbReference type="SUPFAM" id="SSF49879">
    <property type="entry name" value="SMAD/FHA domain"/>
    <property type="match status" value="1"/>
</dbReference>
<dbReference type="InterPro" id="IPR017735">
    <property type="entry name" value="T6SS_FHA"/>
</dbReference>
<evidence type="ECO:0000256" key="1">
    <source>
        <dbReference type="SAM" id="MobiDB-lite"/>
    </source>
</evidence>
<dbReference type="EMBL" id="JBEVCJ010000006">
    <property type="protein sequence ID" value="MET1254955.1"/>
    <property type="molecule type" value="Genomic_DNA"/>
</dbReference>
<dbReference type="Pfam" id="PF00498">
    <property type="entry name" value="FHA"/>
    <property type="match status" value="1"/>
</dbReference>
<dbReference type="CDD" id="cd00060">
    <property type="entry name" value="FHA"/>
    <property type="match status" value="1"/>
</dbReference>
<protein>
    <submittedName>
        <fullName evidence="3">Type VI secretion system-associated FHA domain protein TagH</fullName>
    </submittedName>
</protein>
<feature type="compositionally biased region" description="Polar residues" evidence="1">
    <location>
        <begin position="302"/>
        <end position="319"/>
    </location>
</feature>
<dbReference type="InterPro" id="IPR008984">
    <property type="entry name" value="SMAD_FHA_dom_sf"/>
</dbReference>
<feature type="region of interest" description="Disordered" evidence="1">
    <location>
        <begin position="218"/>
        <end position="244"/>
    </location>
</feature>
<evidence type="ECO:0000313" key="3">
    <source>
        <dbReference type="EMBL" id="MET1254955.1"/>
    </source>
</evidence>
<dbReference type="PROSITE" id="PS50006">
    <property type="entry name" value="FHA_DOMAIN"/>
    <property type="match status" value="1"/>
</dbReference>
<feature type="compositionally biased region" description="Polar residues" evidence="1">
    <location>
        <begin position="272"/>
        <end position="281"/>
    </location>
</feature>
<gene>
    <name evidence="3" type="primary">tagH</name>
    <name evidence="3" type="ORF">ABVT43_07450</name>
</gene>
<dbReference type="InterPro" id="IPR046883">
    <property type="entry name" value="T6SS_FHA_C"/>
</dbReference>
<dbReference type="Proteomes" id="UP001548189">
    <property type="component" value="Unassembled WGS sequence"/>
</dbReference>
<name>A0ABV2BSN4_9GAMM</name>
<reference evidence="3 4" key="1">
    <citation type="submission" date="2024-06" db="EMBL/GenBank/DDBJ databases">
        <authorList>
            <person name="Li F."/>
        </authorList>
    </citation>
    <scope>NUCLEOTIDE SEQUENCE [LARGE SCALE GENOMIC DNA]</scope>
    <source>
        <strain evidence="3 4">GXAS 311</strain>
    </source>
</reference>
<dbReference type="NCBIfam" id="TIGR03354">
    <property type="entry name" value="VI_FHA"/>
    <property type="match status" value="1"/>
</dbReference>
<evidence type="ECO:0000313" key="4">
    <source>
        <dbReference type="Proteomes" id="UP001548189"/>
    </source>
</evidence>
<sequence length="518" mass="56762">MSVTLTLTSYQRLSPGQESYKTFDQQGGVIGRSKECDWYLPDPEKIISGKHFFIRFENNEYRVIDNSTNGLFVDRSVEALGRGNFVTLREGLHLALGDYEIVISALDVTAKNVANKPAPVAKQNIPTPKKAYAKPAVKKKPNTPTVTSIANSAESSEAPAILGLNKNNVPPPSEAKKNGALIFGESATFQGDEHFDPPPFIPSDWDADLLADEPLIASQSHQQTPSQVSSQQQPAQVQSVAASQPQSVATEELTSLNQTVVDVPQAPITQQAANYAAQSTRTSTVQSAQSNQQSSQTVSNHAPRNNMAQQNRAPQGFNPNSGLYGAQVLSAFFRGLEVNPESLNVNAELEFFEEMGAVVRVLLQGILDTLASRTSLKNEFRVLQTTIKPNENNPLKFSATVEDAMRNVFGHLGGSFLGPKEAVEEAFQDINRHQLALLSGTQGALLELLRYIQPSEIERKADSNSMLDSVIPAAKKAKCWDFYREIYADLMKDAEGNSPKLFVTEFANAYEEQLKKFK</sequence>
<proteinExistence type="predicted"/>
<dbReference type="RefSeq" id="WP_353874569.1">
    <property type="nucleotide sequence ID" value="NZ_JBEVCJ010000006.1"/>
</dbReference>
<comment type="caution">
    <text evidence="3">The sequence shown here is derived from an EMBL/GenBank/DDBJ whole genome shotgun (WGS) entry which is preliminary data.</text>
</comment>
<dbReference type="InterPro" id="IPR000253">
    <property type="entry name" value="FHA_dom"/>
</dbReference>
<dbReference type="SMART" id="SM00240">
    <property type="entry name" value="FHA"/>
    <property type="match status" value="1"/>
</dbReference>
<feature type="domain" description="FHA" evidence="2">
    <location>
        <begin position="28"/>
        <end position="78"/>
    </location>
</feature>
<dbReference type="Gene3D" id="2.60.200.20">
    <property type="match status" value="1"/>
</dbReference>
<accession>A0ABV2BSN4</accession>